<sequence>MDLEESYVDLKNDIIRLFGLHTDLEVVKLYFKKGINSKRALSKVKSLQDVIGLLEERDLLHSQNVNVLLQLAQFLKNSNAEERVRLYNKLVLDDPDPPCICGFRYYYTPDIDEENLENYKDVSSSTDANNNIENKRLEEAIENIAQRIGKKWRVLATELGLKECQIDLIRRDSRDIVHQARRALQIWVQTHGHVTMQMLDKALQERLCQKEGIGLHLKDSIIGITC</sequence>
<dbReference type="CDD" id="cd01670">
    <property type="entry name" value="Death"/>
    <property type="match status" value="1"/>
</dbReference>
<protein>
    <recommendedName>
        <fullName evidence="1">Death domain-containing protein</fullName>
    </recommendedName>
</protein>
<feature type="domain" description="Death" evidence="1">
    <location>
        <begin position="137"/>
        <end position="205"/>
    </location>
</feature>
<name>A0A087UJ91_STEMI</name>
<evidence type="ECO:0000259" key="1">
    <source>
        <dbReference type="PROSITE" id="PS50017"/>
    </source>
</evidence>
<proteinExistence type="predicted"/>
<feature type="non-terminal residue" evidence="2">
    <location>
        <position position="226"/>
    </location>
</feature>
<dbReference type="SMART" id="SM00005">
    <property type="entry name" value="DEATH"/>
    <property type="match status" value="1"/>
</dbReference>
<keyword evidence="3" id="KW-1185">Reference proteome</keyword>
<accession>A0A087UJ91</accession>
<dbReference type="Pfam" id="PF00531">
    <property type="entry name" value="Death"/>
    <property type="match status" value="1"/>
</dbReference>
<dbReference type="PANTHER" id="PTHR15077:SF12">
    <property type="entry name" value="DEATH DOMAIN-CONTAINING PROTEIN"/>
    <property type="match status" value="1"/>
</dbReference>
<dbReference type="EMBL" id="KK120062">
    <property type="protein sequence ID" value="KFM77430.1"/>
    <property type="molecule type" value="Genomic_DNA"/>
</dbReference>
<dbReference type="Gene3D" id="1.10.533.10">
    <property type="entry name" value="Death Domain, Fas"/>
    <property type="match status" value="2"/>
</dbReference>
<dbReference type="InterPro" id="IPR011029">
    <property type="entry name" value="DEATH-like_dom_sf"/>
</dbReference>
<dbReference type="Proteomes" id="UP000054359">
    <property type="component" value="Unassembled WGS sequence"/>
</dbReference>
<dbReference type="PANTHER" id="PTHR15077">
    <property type="entry name" value="FAS-ASSOCIATING DEATH DOMAIN-CONTAINING PROTEIN FADD"/>
    <property type="match status" value="1"/>
</dbReference>
<dbReference type="OrthoDB" id="100767at2759"/>
<reference evidence="2 3" key="1">
    <citation type="submission" date="2013-11" db="EMBL/GenBank/DDBJ databases">
        <title>Genome sequencing of Stegodyphus mimosarum.</title>
        <authorList>
            <person name="Bechsgaard J."/>
        </authorList>
    </citation>
    <scope>NUCLEOTIDE SEQUENCE [LARGE SCALE GENOMIC DNA]</scope>
</reference>
<dbReference type="OMA" id="WMINEKE"/>
<dbReference type="PROSITE" id="PS50017">
    <property type="entry name" value="DEATH_DOMAIN"/>
    <property type="match status" value="1"/>
</dbReference>
<dbReference type="InterPro" id="IPR016729">
    <property type="entry name" value="FADD"/>
</dbReference>
<evidence type="ECO:0000313" key="2">
    <source>
        <dbReference type="EMBL" id="KFM77430.1"/>
    </source>
</evidence>
<dbReference type="InterPro" id="IPR000488">
    <property type="entry name" value="Death_dom"/>
</dbReference>
<evidence type="ECO:0000313" key="3">
    <source>
        <dbReference type="Proteomes" id="UP000054359"/>
    </source>
</evidence>
<dbReference type="GO" id="GO:0007165">
    <property type="term" value="P:signal transduction"/>
    <property type="evidence" value="ECO:0007669"/>
    <property type="project" value="InterPro"/>
</dbReference>
<organism evidence="2 3">
    <name type="scientific">Stegodyphus mimosarum</name>
    <name type="common">African social velvet spider</name>
    <dbReference type="NCBI Taxonomy" id="407821"/>
    <lineage>
        <taxon>Eukaryota</taxon>
        <taxon>Metazoa</taxon>
        <taxon>Ecdysozoa</taxon>
        <taxon>Arthropoda</taxon>
        <taxon>Chelicerata</taxon>
        <taxon>Arachnida</taxon>
        <taxon>Araneae</taxon>
        <taxon>Araneomorphae</taxon>
        <taxon>Entelegynae</taxon>
        <taxon>Eresoidea</taxon>
        <taxon>Eresidae</taxon>
        <taxon>Stegodyphus</taxon>
    </lineage>
</organism>
<dbReference type="SUPFAM" id="SSF47986">
    <property type="entry name" value="DEATH domain"/>
    <property type="match status" value="2"/>
</dbReference>
<dbReference type="AlphaFoldDB" id="A0A087UJ91"/>
<gene>
    <name evidence="2" type="ORF">X975_10454</name>
</gene>